<dbReference type="AlphaFoldDB" id="A0A2R7Y3A7"/>
<proteinExistence type="predicted"/>
<comment type="caution">
    <text evidence="2">The sequence shown here is derived from an EMBL/GenBank/DDBJ whole genome shotgun (WGS) entry which is preliminary data.</text>
</comment>
<sequence>MWKTLLLRLSNYCGNKCVNCSLNFGDDVVNNSGDLKLIMKCLESLSNVRFNEAVLLCPTTTNQASEVVDVLKSTADKVYFFVPEVKIANLSKDLISKFDEVPIVVNDLSNLTNLEKRVNAMVSFGVENLAIYASLSPAGINEALLKRLINLSRKYELKVRVGEPPYSCDQNLTPFKNTLLEKGYDVGLPYGFLYGYKASVAYVEGHKITFLNHPKASECFKIYVDHSGKVGKCPYDNLTKNLIPSSNNELKEILRKPCPLTIASGMKVKPLVSLNLKVNDVVIPEETIQLLDLVDRLGSLRKACKELKISPSTCVERIRKLEKRIKTKLIHSTRGGVSRGKTTLTSEGLKLVELYKDFKERQLGSRDQSIE</sequence>
<dbReference type="InterPro" id="IPR036390">
    <property type="entry name" value="WH_DNA-bd_sf"/>
</dbReference>
<name>A0A2R7Y3A7_9CREN</name>
<evidence type="ECO:0000259" key="1">
    <source>
        <dbReference type="Pfam" id="PF00126"/>
    </source>
</evidence>
<evidence type="ECO:0000313" key="2">
    <source>
        <dbReference type="EMBL" id="PUA31847.1"/>
    </source>
</evidence>
<dbReference type="GO" id="GO:0003700">
    <property type="term" value="F:DNA-binding transcription factor activity"/>
    <property type="evidence" value="ECO:0007669"/>
    <property type="project" value="InterPro"/>
</dbReference>
<dbReference type="Proteomes" id="UP000244093">
    <property type="component" value="Unassembled WGS sequence"/>
</dbReference>
<dbReference type="InterPro" id="IPR051815">
    <property type="entry name" value="Molybdate_resp_trans_reg"/>
</dbReference>
<reference evidence="2 3" key="1">
    <citation type="journal article" date="2018" name="Syst. Appl. Microbiol.">
        <title>A new symbiotic nanoarchaeote (Candidatus Nanoclepta minutus) and its host (Zestosphaera tikiterensis gen. nov., sp. nov.) from a New Zealand hot spring.</title>
        <authorList>
            <person name="St John E."/>
            <person name="Liu Y."/>
            <person name="Podar M."/>
            <person name="Stott M.B."/>
            <person name="Meneghin J."/>
            <person name="Chen Z."/>
            <person name="Lagutin K."/>
            <person name="Mitchell K."/>
            <person name="Reysenbach A.L."/>
        </authorList>
    </citation>
    <scope>NUCLEOTIDE SEQUENCE [LARGE SCALE GENOMIC DNA]</scope>
    <source>
        <strain evidence="2">NZ3</strain>
    </source>
</reference>
<protein>
    <recommendedName>
        <fullName evidence="1">HTH lysR-type domain-containing protein</fullName>
    </recommendedName>
</protein>
<dbReference type="EMBL" id="NBVN01000006">
    <property type="protein sequence ID" value="PUA31847.1"/>
    <property type="molecule type" value="Genomic_DNA"/>
</dbReference>
<organism evidence="2 3">
    <name type="scientific">Zestosphaera tikiterensis</name>
    <dbReference type="NCBI Taxonomy" id="1973259"/>
    <lineage>
        <taxon>Archaea</taxon>
        <taxon>Thermoproteota</taxon>
        <taxon>Thermoprotei</taxon>
        <taxon>Desulfurococcales</taxon>
        <taxon>Desulfurococcaceae</taxon>
        <taxon>Zestosphaera</taxon>
    </lineage>
</organism>
<dbReference type="Gene3D" id="1.10.10.10">
    <property type="entry name" value="Winged helix-like DNA-binding domain superfamily/Winged helix DNA-binding domain"/>
    <property type="match status" value="1"/>
</dbReference>
<dbReference type="InterPro" id="IPR000847">
    <property type="entry name" value="LysR_HTH_N"/>
</dbReference>
<gene>
    <name evidence="2" type="ORF">B7O98_08615</name>
</gene>
<evidence type="ECO:0000313" key="3">
    <source>
        <dbReference type="Proteomes" id="UP000244093"/>
    </source>
</evidence>
<dbReference type="Pfam" id="PF00126">
    <property type="entry name" value="HTH_1"/>
    <property type="match status" value="1"/>
</dbReference>
<dbReference type="PANTHER" id="PTHR30432">
    <property type="entry name" value="TRANSCRIPTIONAL REGULATOR MODE"/>
    <property type="match status" value="1"/>
</dbReference>
<feature type="domain" description="HTH lysR-type" evidence="1">
    <location>
        <begin position="288"/>
        <end position="348"/>
    </location>
</feature>
<accession>A0A2R7Y3A7</accession>
<dbReference type="InterPro" id="IPR036388">
    <property type="entry name" value="WH-like_DNA-bd_sf"/>
</dbReference>
<dbReference type="SUPFAM" id="SSF46785">
    <property type="entry name" value="Winged helix' DNA-binding domain"/>
    <property type="match status" value="1"/>
</dbReference>
<dbReference type="PANTHER" id="PTHR30432:SF1">
    <property type="entry name" value="DNA-BINDING TRANSCRIPTIONAL DUAL REGULATOR MODE"/>
    <property type="match status" value="1"/>
</dbReference>